<dbReference type="Proteomes" id="UP000220102">
    <property type="component" value="Unassembled WGS sequence"/>
</dbReference>
<keyword evidence="1" id="KW-1133">Transmembrane helix</keyword>
<keyword evidence="3" id="KW-1185">Reference proteome</keyword>
<keyword evidence="1" id="KW-0472">Membrane</keyword>
<evidence type="ECO:0008006" key="4">
    <source>
        <dbReference type="Google" id="ProtNLM"/>
    </source>
</evidence>
<dbReference type="EMBL" id="PDEQ01000006">
    <property type="protein sequence ID" value="PEN12975.1"/>
    <property type="molecule type" value="Genomic_DNA"/>
</dbReference>
<dbReference type="PANTHER" id="PTHR36443:SF1">
    <property type="entry name" value="BSR5223 PROTEIN"/>
    <property type="match status" value="1"/>
</dbReference>
<proteinExistence type="predicted"/>
<dbReference type="OrthoDB" id="680637at2"/>
<dbReference type="AlphaFoldDB" id="A0A2A8CW93"/>
<gene>
    <name evidence="2" type="ORF">CRI94_12250</name>
</gene>
<evidence type="ECO:0000313" key="2">
    <source>
        <dbReference type="EMBL" id="PEN12975.1"/>
    </source>
</evidence>
<organism evidence="2 3">
    <name type="scientific">Longibacter salinarum</name>
    <dbReference type="NCBI Taxonomy" id="1850348"/>
    <lineage>
        <taxon>Bacteria</taxon>
        <taxon>Pseudomonadati</taxon>
        <taxon>Rhodothermota</taxon>
        <taxon>Rhodothermia</taxon>
        <taxon>Rhodothermales</taxon>
        <taxon>Salisaetaceae</taxon>
        <taxon>Longibacter</taxon>
    </lineage>
</organism>
<name>A0A2A8CW93_9BACT</name>
<evidence type="ECO:0000313" key="3">
    <source>
        <dbReference type="Proteomes" id="UP000220102"/>
    </source>
</evidence>
<protein>
    <recommendedName>
        <fullName evidence="4">DUF2905 domain-containing protein</fullName>
    </recommendedName>
</protein>
<reference evidence="2 3" key="1">
    <citation type="submission" date="2017-10" db="EMBL/GenBank/DDBJ databases">
        <title>Draft genome of Longibacter Salinarum.</title>
        <authorList>
            <person name="Goh K.M."/>
            <person name="Shamsir M.S."/>
            <person name="Lim S.W."/>
        </authorList>
    </citation>
    <scope>NUCLEOTIDE SEQUENCE [LARGE SCALE GENOMIC DNA]</scope>
    <source>
        <strain evidence="2 3">KCTC 52045</strain>
    </source>
</reference>
<accession>A0A2A8CW93</accession>
<dbReference type="InterPro" id="IPR021320">
    <property type="entry name" value="DUF2905"/>
</dbReference>
<evidence type="ECO:0000256" key="1">
    <source>
        <dbReference type="SAM" id="Phobius"/>
    </source>
</evidence>
<comment type="caution">
    <text evidence="2">The sequence shown here is derived from an EMBL/GenBank/DDBJ whole genome shotgun (WGS) entry which is preliminary data.</text>
</comment>
<keyword evidence="1" id="KW-0812">Transmembrane</keyword>
<dbReference type="PANTHER" id="PTHR36443">
    <property type="entry name" value="BSR5223 PROTEIN"/>
    <property type="match status" value="1"/>
</dbReference>
<feature type="transmembrane region" description="Helical" evidence="1">
    <location>
        <begin position="45"/>
        <end position="66"/>
    </location>
</feature>
<sequence>MARWLIYGGIGLVLLGALVWGIGRFIDIGHLPGDVSFEGKNVKVFVPITSMIIISIVLTVLLNLILRWWQ</sequence>
<dbReference type="Pfam" id="PF11146">
    <property type="entry name" value="DUF2905"/>
    <property type="match status" value="1"/>
</dbReference>